<feature type="domain" description="RNA polymerase sigma factor 70 region 4 type 2" evidence="6">
    <location>
        <begin position="143"/>
        <end position="195"/>
    </location>
</feature>
<evidence type="ECO:0000256" key="1">
    <source>
        <dbReference type="ARBA" id="ARBA00010641"/>
    </source>
</evidence>
<keyword evidence="8" id="KW-1185">Reference proteome</keyword>
<evidence type="ECO:0000313" key="8">
    <source>
        <dbReference type="Proteomes" id="UP000538666"/>
    </source>
</evidence>
<keyword evidence="4" id="KW-0804">Transcription</keyword>
<sequence length="200" mass="22469">MSPYSCSAGANSSPLKHADDMQLVSAAKSGEHHAFVELFHRHSAKILRTTLRVTGNHHDAEDAMQDAFLNAYAHIAKFDGRAQFGSWLIRIAINSSLIILRKRRIRPETSIDSSSDIDSSYVWNLIDSSADIETHYFIYERTLRLRKAIGRLPPKLRSVVEIQQARDGSLKETAEFANLSVAAAKSRLLRARQALRRTLV</sequence>
<dbReference type="SUPFAM" id="SSF88659">
    <property type="entry name" value="Sigma3 and sigma4 domains of RNA polymerase sigma factors"/>
    <property type="match status" value="1"/>
</dbReference>
<dbReference type="Gene3D" id="1.10.10.10">
    <property type="entry name" value="Winged helix-like DNA-binding domain superfamily/Winged helix DNA-binding domain"/>
    <property type="match status" value="1"/>
</dbReference>
<dbReference type="Proteomes" id="UP000538666">
    <property type="component" value="Unassembled WGS sequence"/>
</dbReference>
<keyword evidence="2" id="KW-0805">Transcription regulation</keyword>
<dbReference type="PANTHER" id="PTHR43133:SF51">
    <property type="entry name" value="RNA POLYMERASE SIGMA FACTOR"/>
    <property type="match status" value="1"/>
</dbReference>
<dbReference type="EMBL" id="JACHEK010000006">
    <property type="protein sequence ID" value="MBB6145275.1"/>
    <property type="molecule type" value="Genomic_DNA"/>
</dbReference>
<dbReference type="Pfam" id="PF04542">
    <property type="entry name" value="Sigma70_r2"/>
    <property type="match status" value="1"/>
</dbReference>
<name>A0A841JXH8_9BACT</name>
<comment type="similarity">
    <text evidence="1">Belongs to the sigma-70 factor family. ECF subfamily.</text>
</comment>
<dbReference type="InterPro" id="IPR013325">
    <property type="entry name" value="RNA_pol_sigma_r2"/>
</dbReference>
<dbReference type="NCBIfam" id="TIGR02937">
    <property type="entry name" value="sigma70-ECF"/>
    <property type="match status" value="1"/>
</dbReference>
<feature type="domain" description="RNA polymerase sigma-70 region 2" evidence="5">
    <location>
        <begin position="38"/>
        <end position="104"/>
    </location>
</feature>
<dbReference type="SUPFAM" id="SSF88946">
    <property type="entry name" value="Sigma2 domain of RNA polymerase sigma factors"/>
    <property type="match status" value="1"/>
</dbReference>
<keyword evidence="3" id="KW-0731">Sigma factor</keyword>
<dbReference type="InterPro" id="IPR039425">
    <property type="entry name" value="RNA_pol_sigma-70-like"/>
</dbReference>
<accession>A0A841JXH8</accession>
<comment type="caution">
    <text evidence="7">The sequence shown here is derived from an EMBL/GenBank/DDBJ whole genome shotgun (WGS) entry which is preliminary data.</text>
</comment>
<dbReference type="GO" id="GO:0003677">
    <property type="term" value="F:DNA binding"/>
    <property type="evidence" value="ECO:0007669"/>
    <property type="project" value="InterPro"/>
</dbReference>
<dbReference type="OrthoDB" id="9784984at2"/>
<reference evidence="7 8" key="1">
    <citation type="submission" date="2020-08" db="EMBL/GenBank/DDBJ databases">
        <title>Genomic Encyclopedia of Type Strains, Phase IV (KMG-IV): sequencing the most valuable type-strain genomes for metagenomic binning, comparative biology and taxonomic classification.</title>
        <authorList>
            <person name="Goeker M."/>
        </authorList>
    </citation>
    <scope>NUCLEOTIDE SEQUENCE [LARGE SCALE GENOMIC DNA]</scope>
    <source>
        <strain evidence="7 8">DSM 103733</strain>
    </source>
</reference>
<dbReference type="GO" id="GO:0006352">
    <property type="term" value="P:DNA-templated transcription initiation"/>
    <property type="evidence" value="ECO:0007669"/>
    <property type="project" value="InterPro"/>
</dbReference>
<dbReference type="InterPro" id="IPR014284">
    <property type="entry name" value="RNA_pol_sigma-70_dom"/>
</dbReference>
<organism evidence="7 8">
    <name type="scientific">Silvibacterium bohemicum</name>
    <dbReference type="NCBI Taxonomy" id="1577686"/>
    <lineage>
        <taxon>Bacteria</taxon>
        <taxon>Pseudomonadati</taxon>
        <taxon>Acidobacteriota</taxon>
        <taxon>Terriglobia</taxon>
        <taxon>Terriglobales</taxon>
        <taxon>Acidobacteriaceae</taxon>
        <taxon>Silvibacterium</taxon>
    </lineage>
</organism>
<evidence type="ECO:0000256" key="4">
    <source>
        <dbReference type="ARBA" id="ARBA00023163"/>
    </source>
</evidence>
<evidence type="ECO:0000313" key="7">
    <source>
        <dbReference type="EMBL" id="MBB6145275.1"/>
    </source>
</evidence>
<dbReference type="InterPro" id="IPR013324">
    <property type="entry name" value="RNA_pol_sigma_r3/r4-like"/>
</dbReference>
<gene>
    <name evidence="7" type="ORF">HNQ77_003233</name>
</gene>
<dbReference type="Gene3D" id="1.10.1740.10">
    <property type="match status" value="1"/>
</dbReference>
<dbReference type="PANTHER" id="PTHR43133">
    <property type="entry name" value="RNA POLYMERASE ECF-TYPE SIGMA FACTO"/>
    <property type="match status" value="1"/>
</dbReference>
<dbReference type="InterPro" id="IPR036388">
    <property type="entry name" value="WH-like_DNA-bd_sf"/>
</dbReference>
<protein>
    <submittedName>
        <fullName evidence="7">RNA polymerase sigma-70 factor (ECF subfamily)</fullName>
    </submittedName>
</protein>
<dbReference type="CDD" id="cd06171">
    <property type="entry name" value="Sigma70_r4"/>
    <property type="match status" value="1"/>
</dbReference>
<proteinExistence type="inferred from homology"/>
<dbReference type="Pfam" id="PF08281">
    <property type="entry name" value="Sigma70_r4_2"/>
    <property type="match status" value="1"/>
</dbReference>
<evidence type="ECO:0000259" key="6">
    <source>
        <dbReference type="Pfam" id="PF08281"/>
    </source>
</evidence>
<dbReference type="InterPro" id="IPR013249">
    <property type="entry name" value="RNA_pol_sigma70_r4_t2"/>
</dbReference>
<evidence type="ECO:0000259" key="5">
    <source>
        <dbReference type="Pfam" id="PF04542"/>
    </source>
</evidence>
<evidence type="ECO:0000256" key="3">
    <source>
        <dbReference type="ARBA" id="ARBA00023082"/>
    </source>
</evidence>
<dbReference type="GO" id="GO:0016987">
    <property type="term" value="F:sigma factor activity"/>
    <property type="evidence" value="ECO:0007669"/>
    <property type="project" value="UniProtKB-KW"/>
</dbReference>
<evidence type="ECO:0000256" key="2">
    <source>
        <dbReference type="ARBA" id="ARBA00023015"/>
    </source>
</evidence>
<dbReference type="AlphaFoldDB" id="A0A841JXH8"/>
<dbReference type="InterPro" id="IPR007627">
    <property type="entry name" value="RNA_pol_sigma70_r2"/>
</dbReference>